<feature type="region of interest" description="Disordered" evidence="1">
    <location>
        <begin position="1"/>
        <end position="68"/>
    </location>
</feature>
<feature type="compositionally biased region" description="Basic and acidic residues" evidence="1">
    <location>
        <begin position="533"/>
        <end position="542"/>
    </location>
</feature>
<dbReference type="InterPro" id="IPR044680">
    <property type="entry name" value="EX1/2"/>
</dbReference>
<dbReference type="Proteomes" id="UP001438707">
    <property type="component" value="Unassembled WGS sequence"/>
</dbReference>
<feature type="compositionally biased region" description="Low complexity" evidence="1">
    <location>
        <begin position="116"/>
        <end position="128"/>
    </location>
</feature>
<dbReference type="GO" id="GO:0010343">
    <property type="term" value="P:singlet oxygen-mediated programmed cell death"/>
    <property type="evidence" value="ECO:0007669"/>
    <property type="project" value="InterPro"/>
</dbReference>
<organism evidence="2 3">
    <name type="scientific">Apatococcus lobatus</name>
    <dbReference type="NCBI Taxonomy" id="904363"/>
    <lineage>
        <taxon>Eukaryota</taxon>
        <taxon>Viridiplantae</taxon>
        <taxon>Chlorophyta</taxon>
        <taxon>core chlorophytes</taxon>
        <taxon>Trebouxiophyceae</taxon>
        <taxon>Chlorellales</taxon>
        <taxon>Chlorellaceae</taxon>
        <taxon>Apatococcus</taxon>
    </lineage>
</organism>
<feature type="region of interest" description="Disordered" evidence="1">
    <location>
        <begin position="95"/>
        <end position="154"/>
    </location>
</feature>
<feature type="compositionally biased region" description="Basic residues" evidence="1">
    <location>
        <begin position="520"/>
        <end position="532"/>
    </location>
</feature>
<dbReference type="EMBL" id="JALJOS010000010">
    <property type="protein sequence ID" value="KAK9833794.1"/>
    <property type="molecule type" value="Genomic_DNA"/>
</dbReference>
<sequence>MALQGSCGSASLMNRPPAFSSSSSPSLGSGAGMHRTGRHVLAASRTHNNSRFRSSRCMASQNSENPADSLRAGFSQLWSNISRSARNSFDSLRGGQLRRQAPGQPQPQQSSDTPRAAQEQPQQAASQQSEEEAASASDSEEEHDREAYVLSDSGLDEDMERISFTIEEVPEGIAASEYLPGAFQGVDLDSVDPTETLQLTVPALPDLAILAENKAPMSWEDWYQHVFMHKDRAAHRMEQLQSALENAVASEMYEDATEYSADLARHAEWDDVSKILDEYTEAIEKEDFSRAAALRDEGGAGLVGWWVANPADEDPQGHLLRIQPSFGRYLGMTFTARDLAASQGIAVMLQGGGPQGGLAAAPMAQGMEIVEEGEEVNITAEGTPCMEVWVQRNGDGTFNRQTTLLRPPLAQIPEGPEPMQELSIVTVTNSSDESISATEDQLASDPQPSGSEINPDTMAEARQVYGATDTTQAADASTSEEEADSKAEPEASSNTSSSSETTQPGESVINNETTGIKGRLPARPRRQRRRSRPAADKEDKPQGGEVLVDQHGNTWRNEEGNSWVLDKELSQEPDIHEGLRFGGTPLQNILNLIRHPATLTSLGRHQLVIKADEKLTAQEQRMAEATRSLASQLAAGQQVPLHLTIHNPNSTEVETMNFSSTSASEGKDPIEQMTEQVMKAMQRHAQGQDLPPEMATKETLTDIIRTATMEFLNQASNSTLGTNGQMTYTRLDLSAASTDPFCGTYLGSFGGNGLELLQVIRTIDKDGDEAVVATKLTGDHNVPAGQVSFRAKITRSNKISSRDQYPPELGVVGRYRGQGRIAKAGHKEARWVDGELLRFATNNPATHGAELGFVWSVPQDKRYLVLLNKVELDDPMQDDEDDS</sequence>
<feature type="region of interest" description="Disordered" evidence="1">
    <location>
        <begin position="468"/>
        <end position="559"/>
    </location>
</feature>
<feature type="compositionally biased region" description="Polar residues" evidence="1">
    <location>
        <begin position="428"/>
        <end position="454"/>
    </location>
</feature>
<protein>
    <submittedName>
        <fullName evidence="2">Uncharacterized protein</fullName>
    </submittedName>
</protein>
<evidence type="ECO:0000313" key="2">
    <source>
        <dbReference type="EMBL" id="KAK9833794.1"/>
    </source>
</evidence>
<gene>
    <name evidence="2" type="ORF">WJX74_006024</name>
</gene>
<proteinExistence type="predicted"/>
<dbReference type="PANTHER" id="PTHR33917:SF3">
    <property type="entry name" value="PROTEIN EXECUTER 1, CHLOROPLASTIC"/>
    <property type="match status" value="1"/>
</dbReference>
<accession>A0AAW1RJ24</accession>
<feature type="compositionally biased region" description="Low complexity" evidence="1">
    <location>
        <begin position="468"/>
        <end position="477"/>
    </location>
</feature>
<dbReference type="PANTHER" id="PTHR33917">
    <property type="entry name" value="PROTEIN EXECUTER 1, CHLOROPLASTIC"/>
    <property type="match status" value="1"/>
</dbReference>
<feature type="compositionally biased region" description="Low complexity" evidence="1">
    <location>
        <begin position="492"/>
        <end position="502"/>
    </location>
</feature>
<feature type="compositionally biased region" description="Low complexity" evidence="1">
    <location>
        <begin position="95"/>
        <end position="109"/>
    </location>
</feature>
<name>A0AAW1RJ24_9CHLO</name>
<dbReference type="Pfam" id="PF12014">
    <property type="entry name" value="Cyclin_D1_bind"/>
    <property type="match status" value="1"/>
</dbReference>
<reference evidence="2 3" key="1">
    <citation type="journal article" date="2024" name="Nat. Commun.">
        <title>Phylogenomics reveals the evolutionary origins of lichenization in chlorophyte algae.</title>
        <authorList>
            <person name="Puginier C."/>
            <person name="Libourel C."/>
            <person name="Otte J."/>
            <person name="Skaloud P."/>
            <person name="Haon M."/>
            <person name="Grisel S."/>
            <person name="Petersen M."/>
            <person name="Berrin J.G."/>
            <person name="Delaux P.M."/>
            <person name="Dal Grande F."/>
            <person name="Keller J."/>
        </authorList>
    </citation>
    <scope>NUCLEOTIDE SEQUENCE [LARGE SCALE GENOMIC DNA]</scope>
    <source>
        <strain evidence="2 3">SAG 2145</strain>
    </source>
</reference>
<comment type="caution">
    <text evidence="2">The sequence shown here is derived from an EMBL/GenBank/DDBJ whole genome shotgun (WGS) entry which is preliminary data.</text>
</comment>
<keyword evidence="3" id="KW-1185">Reference proteome</keyword>
<evidence type="ECO:0000256" key="1">
    <source>
        <dbReference type="SAM" id="MobiDB-lite"/>
    </source>
</evidence>
<feature type="compositionally biased region" description="Low complexity" evidence="1">
    <location>
        <begin position="16"/>
        <end position="28"/>
    </location>
</feature>
<feature type="region of interest" description="Disordered" evidence="1">
    <location>
        <begin position="428"/>
        <end position="455"/>
    </location>
</feature>
<dbReference type="GO" id="GO:0042651">
    <property type="term" value="C:thylakoid membrane"/>
    <property type="evidence" value="ECO:0007669"/>
    <property type="project" value="TreeGrafter"/>
</dbReference>
<feature type="compositionally biased region" description="Acidic residues" evidence="1">
    <location>
        <begin position="129"/>
        <end position="141"/>
    </location>
</feature>
<evidence type="ECO:0000313" key="3">
    <source>
        <dbReference type="Proteomes" id="UP001438707"/>
    </source>
</evidence>
<feature type="compositionally biased region" description="Polar residues" evidence="1">
    <location>
        <begin position="55"/>
        <end position="66"/>
    </location>
</feature>
<feature type="compositionally biased region" description="Polar residues" evidence="1">
    <location>
        <begin position="1"/>
        <end position="12"/>
    </location>
</feature>
<feature type="compositionally biased region" description="Polar residues" evidence="1">
    <location>
        <begin position="503"/>
        <end position="514"/>
    </location>
</feature>
<dbReference type="AlphaFoldDB" id="A0AAW1RJ24"/>